<feature type="domain" description="N-acetyltransferase" evidence="3">
    <location>
        <begin position="123"/>
        <end position="253"/>
    </location>
</feature>
<dbReference type="InterPro" id="IPR016181">
    <property type="entry name" value="Acyl_CoA_acyltransferase"/>
</dbReference>
<dbReference type="InterPro" id="IPR050680">
    <property type="entry name" value="YpeA/RimI_acetyltransf"/>
</dbReference>
<dbReference type="PROSITE" id="PS51186">
    <property type="entry name" value="GNAT"/>
    <property type="match status" value="1"/>
</dbReference>
<keyword evidence="1 4" id="KW-0808">Transferase</keyword>
<name>A0A4P6V177_9HYPH</name>
<sequence>MDERAMSGSETDLRWTCEMACRAAWPAAIEVRHGDWTARYDGSPIRRTNSLNPLPGATGLTRDVRHAAESFYAGRGRRTVIRLLDFAASDQAALEGEGYRCDGNTQTLHARLDGDIAGIGQDTTLHDHASAGWLALRETLNPDGGVFRSMLQRIEAPLCFAETRVDGQVASIAYGVLIDDLLVIEAVATDPVFRGRGLARQTVGALINWARRQGAGQATLQVVAENAPARALYQRLGFDRLLFSYSYMYAPQPERMEM</sequence>
<dbReference type="InterPro" id="IPR000182">
    <property type="entry name" value="GNAT_dom"/>
</dbReference>
<dbReference type="Pfam" id="PF00583">
    <property type="entry name" value="Acetyltransf_1"/>
    <property type="match status" value="1"/>
</dbReference>
<keyword evidence="5" id="KW-1185">Reference proteome</keyword>
<accession>A0A4P6V177</accession>
<evidence type="ECO:0000256" key="2">
    <source>
        <dbReference type="ARBA" id="ARBA00023315"/>
    </source>
</evidence>
<evidence type="ECO:0000259" key="3">
    <source>
        <dbReference type="PROSITE" id="PS51186"/>
    </source>
</evidence>
<dbReference type="GO" id="GO:0016747">
    <property type="term" value="F:acyltransferase activity, transferring groups other than amino-acyl groups"/>
    <property type="evidence" value="ECO:0007669"/>
    <property type="project" value="InterPro"/>
</dbReference>
<gene>
    <name evidence="4" type="ORF">E0E05_07120</name>
</gene>
<dbReference type="Gene3D" id="3.40.630.30">
    <property type="match status" value="1"/>
</dbReference>
<dbReference type="AlphaFoldDB" id="A0A4P6V177"/>
<evidence type="ECO:0000256" key="1">
    <source>
        <dbReference type="ARBA" id="ARBA00022679"/>
    </source>
</evidence>
<dbReference type="KEGG" id="rpod:E0E05_07120"/>
<dbReference type="SUPFAM" id="SSF55729">
    <property type="entry name" value="Acyl-CoA N-acyltransferases (Nat)"/>
    <property type="match status" value="1"/>
</dbReference>
<dbReference type="Proteomes" id="UP000293719">
    <property type="component" value="Chromosome"/>
</dbReference>
<organism evidence="4 5">
    <name type="scientific">Roseitalea porphyridii</name>
    <dbReference type="NCBI Taxonomy" id="1852022"/>
    <lineage>
        <taxon>Bacteria</taxon>
        <taxon>Pseudomonadati</taxon>
        <taxon>Pseudomonadota</taxon>
        <taxon>Alphaproteobacteria</taxon>
        <taxon>Hyphomicrobiales</taxon>
        <taxon>Ahrensiaceae</taxon>
        <taxon>Roseitalea</taxon>
    </lineage>
</organism>
<keyword evidence="2" id="KW-0012">Acyltransferase</keyword>
<protein>
    <submittedName>
        <fullName evidence="4">GNAT family N-acetyltransferase</fullName>
    </submittedName>
</protein>
<dbReference type="PANTHER" id="PTHR43420:SF44">
    <property type="entry name" value="ACETYLTRANSFERASE YPEA"/>
    <property type="match status" value="1"/>
</dbReference>
<dbReference type="CDD" id="cd04301">
    <property type="entry name" value="NAT_SF"/>
    <property type="match status" value="1"/>
</dbReference>
<reference evidence="4 5" key="1">
    <citation type="journal article" date="2017" name="Int. J. Syst. Evol. Microbiol.">
        <title>Roseitalea porphyridii gen. nov., sp. nov., isolated from a red alga, and reclassification of Hoeflea suaedae Chung et al. 2013 as Pseudohoeflea suaedae gen. nov., comb. nov.</title>
        <authorList>
            <person name="Hyeon J.W."/>
            <person name="Jeong S.E."/>
            <person name="Baek K."/>
            <person name="Jeon C.O."/>
        </authorList>
    </citation>
    <scope>NUCLEOTIDE SEQUENCE [LARGE SCALE GENOMIC DNA]</scope>
    <source>
        <strain evidence="4 5">MA7-20</strain>
    </source>
</reference>
<dbReference type="PANTHER" id="PTHR43420">
    <property type="entry name" value="ACETYLTRANSFERASE"/>
    <property type="match status" value="1"/>
</dbReference>
<proteinExistence type="predicted"/>
<evidence type="ECO:0000313" key="5">
    <source>
        <dbReference type="Proteomes" id="UP000293719"/>
    </source>
</evidence>
<evidence type="ECO:0000313" key="4">
    <source>
        <dbReference type="EMBL" id="QBK30389.1"/>
    </source>
</evidence>
<dbReference type="EMBL" id="CP036532">
    <property type="protein sequence ID" value="QBK30389.1"/>
    <property type="molecule type" value="Genomic_DNA"/>
</dbReference>